<reference evidence="7" key="1">
    <citation type="submission" date="2010-06" db="EMBL/GenBank/DDBJ databases">
        <authorList>
            <person name="Jiang H."/>
            <person name="Abraham K."/>
            <person name="Ali S."/>
            <person name="Alsbrooks S.L."/>
            <person name="Anim B.N."/>
            <person name="Anosike U.S."/>
            <person name="Attaway T."/>
            <person name="Bandaranaike D.P."/>
            <person name="Battles P.K."/>
            <person name="Bell S.N."/>
            <person name="Bell A.V."/>
            <person name="Beltran B."/>
            <person name="Bickham C."/>
            <person name="Bustamante Y."/>
            <person name="Caleb T."/>
            <person name="Canada A."/>
            <person name="Cardenas V."/>
            <person name="Carter K."/>
            <person name="Chacko J."/>
            <person name="Chandrabose M.N."/>
            <person name="Chavez D."/>
            <person name="Chavez A."/>
            <person name="Chen L."/>
            <person name="Chu H.-S."/>
            <person name="Claassen K.J."/>
            <person name="Cockrell R."/>
            <person name="Collins M."/>
            <person name="Cooper J.A."/>
            <person name="Cree A."/>
            <person name="Curry S.M."/>
            <person name="Da Y."/>
            <person name="Dao M.D."/>
            <person name="Das B."/>
            <person name="Davila M.-L."/>
            <person name="Davy-Carroll L."/>
            <person name="Denson S."/>
            <person name="Dinh H."/>
            <person name="Ebong V.E."/>
            <person name="Edwards J.R."/>
            <person name="Egan A."/>
            <person name="El-Daye J."/>
            <person name="Escobedo L."/>
            <person name="Fernandez S."/>
            <person name="Fernando P.R."/>
            <person name="Flagg N."/>
            <person name="Forbes L.D."/>
            <person name="Fowler R.G."/>
            <person name="Fu Q."/>
            <person name="Gabisi R.A."/>
            <person name="Ganer J."/>
            <person name="Garbino Pronczuk A."/>
            <person name="Garcia R.M."/>
            <person name="Garner T."/>
            <person name="Garrett T.E."/>
            <person name="Gonzalez D.A."/>
            <person name="Hamid H."/>
            <person name="Hawkins E.S."/>
            <person name="Hirani K."/>
            <person name="Hogues M.E."/>
            <person name="Hollins B."/>
            <person name="Hsiao C.-H."/>
            <person name="Jabil R."/>
            <person name="James M.L."/>
            <person name="Jhangiani S.N."/>
            <person name="Johnson B."/>
            <person name="Johnson Q."/>
            <person name="Joshi V."/>
            <person name="Kalu J.B."/>
            <person name="Kam C."/>
            <person name="Kashfia A."/>
            <person name="Keebler J."/>
            <person name="Kisamo H."/>
            <person name="Kovar C.L."/>
            <person name="Lago L.A."/>
            <person name="Lai C.-Y."/>
            <person name="Laidlaw J."/>
            <person name="Lara F."/>
            <person name="Le T.-K."/>
            <person name="Lee S.L."/>
            <person name="Legall F.H."/>
            <person name="Lemon S.J."/>
            <person name="Lewis L.R."/>
            <person name="Li B."/>
            <person name="Liu Y."/>
            <person name="Liu Y.-S."/>
            <person name="Lopez J."/>
            <person name="Lozado R.J."/>
            <person name="Lu J."/>
            <person name="Madu R.C."/>
            <person name="Maheshwari M."/>
            <person name="Maheshwari R."/>
            <person name="Malloy K."/>
            <person name="Martinez E."/>
            <person name="Mathew T."/>
            <person name="Mercado I.C."/>
            <person name="Mercado C."/>
            <person name="Meyer B."/>
            <person name="Montgomery K."/>
            <person name="Morgan M.B."/>
            <person name="Munidasa M."/>
            <person name="Nazareth L.V."/>
            <person name="Nelson J."/>
            <person name="Ng B.M."/>
            <person name="Nguyen N.B."/>
            <person name="Nguyen P.Q."/>
            <person name="Nguyen T."/>
            <person name="Obregon M."/>
            <person name="Okwuonu G.O."/>
            <person name="Onwere C.G."/>
            <person name="Orozco G."/>
            <person name="Parra A."/>
            <person name="Patel S."/>
            <person name="Patil S."/>
            <person name="Perez A."/>
            <person name="Perez Y."/>
            <person name="Pham C."/>
            <person name="Primus E.L."/>
            <person name="Pu L.-L."/>
            <person name="Puazo M."/>
            <person name="Qin X."/>
            <person name="Quiroz J.B."/>
            <person name="Reese J."/>
            <person name="Richards S."/>
            <person name="Rives C.M."/>
            <person name="Robberts R."/>
            <person name="Ruiz S.J."/>
            <person name="Ruiz M.J."/>
            <person name="Santibanez J."/>
            <person name="Schneider B.W."/>
            <person name="Sisson I."/>
            <person name="Smith M."/>
            <person name="Sodergren E."/>
            <person name="Song X.-Z."/>
            <person name="Song B.B."/>
            <person name="Summersgill H."/>
            <person name="Thelus R."/>
            <person name="Thornton R.D."/>
            <person name="Trejos Z.Y."/>
            <person name="Usmani K."/>
            <person name="Vattathil S."/>
            <person name="Villasana D."/>
            <person name="Walker D.L."/>
            <person name="Wang S."/>
            <person name="Wang K."/>
            <person name="White C.S."/>
            <person name="Williams A.C."/>
            <person name="Williamson J."/>
            <person name="Wilson K."/>
            <person name="Woghiren I.O."/>
            <person name="Woodworth J.R."/>
            <person name="Worley K.C."/>
            <person name="Wright R.A."/>
            <person name="Wu W."/>
            <person name="Young L."/>
            <person name="Zhang L."/>
            <person name="Zhang J."/>
            <person name="Zhu Y."/>
            <person name="Muzny D.M."/>
            <person name="Weinstock G."/>
            <person name="Gibbs R.A."/>
        </authorList>
    </citation>
    <scope>NUCLEOTIDE SEQUENCE [LARGE SCALE GENOMIC DNA]</scope>
    <source>
        <strain evidence="7">LSR1</strain>
    </source>
</reference>
<proteinExistence type="predicted"/>
<evidence type="ECO:0000256" key="2">
    <source>
        <dbReference type="ARBA" id="ARBA00022692"/>
    </source>
</evidence>
<dbReference type="PANTHER" id="PTHR23507">
    <property type="entry name" value="ZGC:174356"/>
    <property type="match status" value="1"/>
</dbReference>
<accession>A0A8R2JV68</accession>
<dbReference type="PANTHER" id="PTHR23507:SF39">
    <property type="entry name" value="GH23453P-RELATED"/>
    <property type="match status" value="1"/>
</dbReference>
<feature type="transmembrane region" description="Helical" evidence="5">
    <location>
        <begin position="122"/>
        <end position="143"/>
    </location>
</feature>
<organism evidence="6 7">
    <name type="scientific">Acyrthosiphon pisum</name>
    <name type="common">Pea aphid</name>
    <dbReference type="NCBI Taxonomy" id="7029"/>
    <lineage>
        <taxon>Eukaryota</taxon>
        <taxon>Metazoa</taxon>
        <taxon>Ecdysozoa</taxon>
        <taxon>Arthropoda</taxon>
        <taxon>Hexapoda</taxon>
        <taxon>Insecta</taxon>
        <taxon>Pterygota</taxon>
        <taxon>Neoptera</taxon>
        <taxon>Paraneoptera</taxon>
        <taxon>Hemiptera</taxon>
        <taxon>Sternorrhyncha</taxon>
        <taxon>Aphidomorpha</taxon>
        <taxon>Aphidoidea</taxon>
        <taxon>Aphididae</taxon>
        <taxon>Macrosiphini</taxon>
        <taxon>Acyrthosiphon</taxon>
    </lineage>
</organism>
<evidence type="ECO:0000313" key="7">
    <source>
        <dbReference type="Proteomes" id="UP000007819"/>
    </source>
</evidence>
<evidence type="ECO:0000256" key="1">
    <source>
        <dbReference type="ARBA" id="ARBA00004141"/>
    </source>
</evidence>
<dbReference type="RefSeq" id="XP_029348256.1">
    <property type="nucleotide sequence ID" value="XM_029492396.1"/>
</dbReference>
<dbReference type="OrthoDB" id="430300at2759"/>
<dbReference type="GeneID" id="100161183"/>
<dbReference type="GO" id="GO:0016020">
    <property type="term" value="C:membrane"/>
    <property type="evidence" value="ECO:0007669"/>
    <property type="project" value="UniProtKB-SubCell"/>
</dbReference>
<dbReference type="Proteomes" id="UP000007819">
    <property type="component" value="Chromosome X"/>
</dbReference>
<dbReference type="GO" id="GO:0022857">
    <property type="term" value="F:transmembrane transporter activity"/>
    <property type="evidence" value="ECO:0007669"/>
    <property type="project" value="TreeGrafter"/>
</dbReference>
<dbReference type="RefSeq" id="XP_029348252.1">
    <property type="nucleotide sequence ID" value="XM_029492392.1"/>
</dbReference>
<protein>
    <submittedName>
        <fullName evidence="6">Uncharacterized protein</fullName>
    </submittedName>
</protein>
<feature type="transmembrane region" description="Helical" evidence="5">
    <location>
        <begin position="32"/>
        <end position="54"/>
    </location>
</feature>
<sequence>MVLTFNLAILIGEDLLMYMYLQKQFSWTLENYILFNVYATVLSASIPAIGLYLLSTKLEIPDMYLATAATGLRIIEKVGLAYSQYTWQFYLVKIFGCVVLTSEPLVQSQLSKSFPPEDLGKIYAFISVIEGFGTLLGSTIYTTAYNMTIHSFTNFIFLLSSIFGTFVLSLFIVLLFLLSRST</sequence>
<dbReference type="SUPFAM" id="SSF103473">
    <property type="entry name" value="MFS general substrate transporter"/>
    <property type="match status" value="1"/>
</dbReference>
<keyword evidence="7" id="KW-1185">Reference proteome</keyword>
<feature type="transmembrane region" description="Helical" evidence="5">
    <location>
        <begin position="155"/>
        <end position="178"/>
    </location>
</feature>
<comment type="subcellular location">
    <subcellularLocation>
        <location evidence="1">Membrane</location>
        <topology evidence="1">Multi-pass membrane protein</topology>
    </subcellularLocation>
</comment>
<dbReference type="AlphaFoldDB" id="A0A8R2JV68"/>
<dbReference type="InterPro" id="IPR036259">
    <property type="entry name" value="MFS_trans_sf"/>
</dbReference>
<dbReference type="EnsemblMetazoa" id="XM_029492396.1">
    <property type="protein sequence ID" value="XP_029348256.1"/>
    <property type="gene ID" value="LOC100161183"/>
</dbReference>
<evidence type="ECO:0000256" key="3">
    <source>
        <dbReference type="ARBA" id="ARBA00022989"/>
    </source>
</evidence>
<evidence type="ECO:0000313" key="6">
    <source>
        <dbReference type="EnsemblMetazoa" id="XP_029348252.1"/>
    </source>
</evidence>
<name>A0A8R2JV68_ACYPI</name>
<dbReference type="EnsemblMetazoa" id="XM_029492392.1">
    <property type="protein sequence ID" value="XP_029348252.1"/>
    <property type="gene ID" value="LOC100161183"/>
</dbReference>
<keyword evidence="3 5" id="KW-1133">Transmembrane helix</keyword>
<keyword evidence="4 5" id="KW-0472">Membrane</keyword>
<evidence type="ECO:0000256" key="5">
    <source>
        <dbReference type="SAM" id="Phobius"/>
    </source>
</evidence>
<reference evidence="6" key="2">
    <citation type="submission" date="2022-06" db="UniProtKB">
        <authorList>
            <consortium name="EnsemblMetazoa"/>
        </authorList>
    </citation>
    <scope>IDENTIFICATION</scope>
</reference>
<evidence type="ECO:0000256" key="4">
    <source>
        <dbReference type="ARBA" id="ARBA00023136"/>
    </source>
</evidence>
<keyword evidence="2 5" id="KW-0812">Transmembrane</keyword>